<evidence type="ECO:0000313" key="9">
    <source>
        <dbReference type="Proteomes" id="UP000574276"/>
    </source>
</evidence>
<feature type="binding site" evidence="6">
    <location>
        <position position="113"/>
    </location>
    <ligand>
        <name>Mg(2+)</name>
        <dbReference type="ChEBI" id="CHEBI:18420"/>
        <note>catalytic</note>
    </ligand>
</feature>
<dbReference type="GO" id="GO:0005737">
    <property type="term" value="C:cytoplasm"/>
    <property type="evidence" value="ECO:0007669"/>
    <property type="project" value="UniProtKB-SubCell"/>
</dbReference>
<comment type="subcellular location">
    <subcellularLocation>
        <location evidence="6">Cytoplasm</location>
    </subcellularLocation>
</comment>
<dbReference type="EC" id="2.7.1.90" evidence="6"/>
<evidence type="ECO:0000256" key="3">
    <source>
        <dbReference type="ARBA" id="ARBA00022723"/>
    </source>
</evidence>
<keyword evidence="9" id="KW-1185">Reference proteome</keyword>
<feature type="site" description="Important for catalytic activity; stabilizes the transition state when the phosphoryl donor is PPi" evidence="6">
    <location>
        <position position="140"/>
    </location>
</feature>
<dbReference type="InterPro" id="IPR035966">
    <property type="entry name" value="PKF_sf"/>
</dbReference>
<sequence>MNNLLVAQSGGPTAAINATLSGVLHGVRASGKIDQVFGAKNGIEGVIKDHLINLNDILMDTGALDLLTCTPSSILGTCRYKLKECHQDEETYHKIITTLKKYEIKFFIYIGGNDSMDTVHKLSEYCIENNHDIKIMGAPKTIDNDLHMTDHSPGFGSAAKYIASTIKELACDIGAYDIPAVTIVEIMGRNAGWLTASAVLSRMNGGAGVDLIYLCEKEFDYKRFIHDVREKLSQKSGILIAVSEGIRDGSGAYVSDTISSGTVDIFGHKYIAGAARALEQLVRTEIGCKVRSIELSLMQRSASHLASETDIMEAMMLGQKALACALDGETGKMSVIKRISNKPYRVEFDSVPVHQVANKEKTVPIDWITPDDHDVTSDMIDYLLPLIQGEINLKYQNGIPRQFSL</sequence>
<keyword evidence="3 6" id="KW-0479">Metal-binding</keyword>
<dbReference type="Gene3D" id="3.40.50.460">
    <property type="entry name" value="Phosphofructokinase domain"/>
    <property type="match status" value="1"/>
</dbReference>
<dbReference type="InterPro" id="IPR000023">
    <property type="entry name" value="Phosphofructokinase_dom"/>
</dbReference>
<evidence type="ECO:0000256" key="2">
    <source>
        <dbReference type="ARBA" id="ARBA00022679"/>
    </source>
</evidence>
<dbReference type="EMBL" id="JACEGA010000001">
    <property type="protein sequence ID" value="MBB2181522.1"/>
    <property type="molecule type" value="Genomic_DNA"/>
</dbReference>
<comment type="caution">
    <text evidence="6">Lacks conserved residue(s) required for the propagation of feature annotation.</text>
</comment>
<dbReference type="GO" id="GO:0046872">
    <property type="term" value="F:metal ion binding"/>
    <property type="evidence" value="ECO:0007669"/>
    <property type="project" value="UniProtKB-KW"/>
</dbReference>
<comment type="catalytic activity">
    <reaction evidence="6">
        <text>beta-D-fructose 6-phosphate + diphosphate = beta-D-fructose 1,6-bisphosphate + phosphate + H(+)</text>
        <dbReference type="Rhea" id="RHEA:13613"/>
        <dbReference type="ChEBI" id="CHEBI:15378"/>
        <dbReference type="ChEBI" id="CHEBI:32966"/>
        <dbReference type="ChEBI" id="CHEBI:33019"/>
        <dbReference type="ChEBI" id="CHEBI:43474"/>
        <dbReference type="ChEBI" id="CHEBI:57634"/>
        <dbReference type="EC" id="2.7.1.90"/>
    </reaction>
</comment>
<comment type="activity regulation">
    <text evidence="6">Non-allosteric.</text>
</comment>
<feature type="domain" description="Phosphofructokinase" evidence="7">
    <location>
        <begin position="4"/>
        <end position="322"/>
    </location>
</feature>
<comment type="caution">
    <text evidence="8">The sequence shown here is derived from an EMBL/GenBank/DDBJ whole genome shotgun (WGS) entry which is preliminary data.</text>
</comment>
<dbReference type="GO" id="GO:0047334">
    <property type="term" value="F:diphosphate-fructose-6-phosphate 1-phosphotransferase activity"/>
    <property type="evidence" value="ECO:0007669"/>
    <property type="project" value="UniProtKB-EC"/>
</dbReference>
<protein>
    <recommendedName>
        <fullName evidence="6">Pyrophosphate--fructose 6-phosphate 1-phosphotransferase</fullName>
        <ecNumber evidence="6">2.7.1.90</ecNumber>
    </recommendedName>
    <alternativeName>
        <fullName evidence="6">6-phosphofructokinase, pyrophosphate dependent</fullName>
    </alternativeName>
    <alternativeName>
        <fullName evidence="6">PPi-dependent phosphofructokinase</fullName>
        <shortName evidence="6">PPi-PFK</shortName>
    </alternativeName>
    <alternativeName>
        <fullName evidence="6">Pyrophosphate-dependent 6-phosphofructose-1-kinase</fullName>
    </alternativeName>
</protein>
<evidence type="ECO:0000256" key="6">
    <source>
        <dbReference type="HAMAP-Rule" id="MF_01978"/>
    </source>
</evidence>
<comment type="subunit">
    <text evidence="6">Homodimer.</text>
</comment>
<dbReference type="NCBIfam" id="NF010675">
    <property type="entry name" value="PRK14072.1"/>
    <property type="match status" value="1"/>
</dbReference>
<comment type="function">
    <text evidence="6">Catalyzes the phosphorylation of D-fructose 6-phosphate, the first committing step of glycolysis. Uses inorganic phosphate (PPi) as phosphoryl donor instead of ATP like common ATP-dependent phosphofructokinases (ATP-PFKs), which renders the reaction reversible, and can thus function both in glycolysis and gluconeogenesis. Consistently, PPi-PFK can replace the enzymes of both the forward (ATP-PFK) and reverse (fructose-bisphosphatase (FBPase)) reactions.</text>
</comment>
<dbReference type="PANTHER" id="PTHR45770">
    <property type="entry name" value="ATP-DEPENDENT 6-PHOSPHOFRUCTOKINASE 1"/>
    <property type="match status" value="1"/>
</dbReference>
<evidence type="ECO:0000256" key="1">
    <source>
        <dbReference type="ARBA" id="ARBA00001946"/>
    </source>
</evidence>
<evidence type="ECO:0000256" key="5">
    <source>
        <dbReference type="ARBA" id="ARBA00022842"/>
    </source>
</evidence>
<dbReference type="Gene3D" id="3.40.50.450">
    <property type="match status" value="1"/>
</dbReference>
<name>A0A839JWZ6_9FIRM</name>
<evidence type="ECO:0000256" key="4">
    <source>
        <dbReference type="ARBA" id="ARBA00022777"/>
    </source>
</evidence>
<feature type="active site" description="Proton acceptor" evidence="6">
    <location>
        <position position="143"/>
    </location>
</feature>
<comment type="similarity">
    <text evidence="6">Belongs to the phosphofructokinase type A (PFKA) family. PPi-dependent PFK group II subfamily. Clade 'B2' sub-subfamily.</text>
</comment>
<dbReference type="InterPro" id="IPR011404">
    <property type="entry name" value="PPi-PFK"/>
</dbReference>
<keyword evidence="6" id="KW-0324">Glycolysis</keyword>
<dbReference type="HAMAP" id="MF_01978">
    <property type="entry name" value="Phosphofructokinase_II_B2"/>
    <property type="match status" value="1"/>
</dbReference>
<dbReference type="Pfam" id="PF00365">
    <property type="entry name" value="PFK"/>
    <property type="match status" value="1"/>
</dbReference>
<dbReference type="RefSeq" id="WP_228351299.1">
    <property type="nucleotide sequence ID" value="NZ_JACEGA010000001.1"/>
</dbReference>
<feature type="binding site" evidence="6">
    <location>
        <position position="244"/>
    </location>
    <ligand>
        <name>substrate</name>
    </ligand>
</feature>
<evidence type="ECO:0000313" key="8">
    <source>
        <dbReference type="EMBL" id="MBB2181522.1"/>
    </source>
</evidence>
<feature type="binding site" evidence="6">
    <location>
        <position position="11"/>
    </location>
    <ligand>
        <name>diphosphate</name>
        <dbReference type="ChEBI" id="CHEBI:33019"/>
    </ligand>
</feature>
<dbReference type="PIRSF" id="PIRSF036483">
    <property type="entry name" value="PFK_XF0274"/>
    <property type="match status" value="1"/>
</dbReference>
<keyword evidence="2 6" id="KW-0808">Transferase</keyword>
<feature type="binding site" evidence="6">
    <location>
        <begin position="141"/>
        <end position="143"/>
    </location>
    <ligand>
        <name>substrate</name>
    </ligand>
</feature>
<evidence type="ECO:0000259" key="7">
    <source>
        <dbReference type="Pfam" id="PF00365"/>
    </source>
</evidence>
<feature type="site" description="Important for catalytic activity and substrate specificity; stabilizes the transition state when the phosphoryl donor is PPi; prevents ATP from binding by mimicking the alpha-phosphate group of ATP" evidence="6">
    <location>
        <position position="114"/>
    </location>
</feature>
<keyword evidence="4 6" id="KW-0418">Kinase</keyword>
<dbReference type="GO" id="GO:0003872">
    <property type="term" value="F:6-phosphofructokinase activity"/>
    <property type="evidence" value="ECO:0007669"/>
    <property type="project" value="UniProtKB-UniRule"/>
</dbReference>
<dbReference type="PRINTS" id="PR00476">
    <property type="entry name" value="PHFRCTKINASE"/>
</dbReference>
<accession>A0A839JWZ6</accession>
<dbReference type="GO" id="GO:0006002">
    <property type="term" value="P:fructose 6-phosphate metabolic process"/>
    <property type="evidence" value="ECO:0007669"/>
    <property type="project" value="InterPro"/>
</dbReference>
<keyword evidence="5 6" id="KW-0460">Magnesium</keyword>
<dbReference type="AlphaFoldDB" id="A0A839JWZ6"/>
<keyword evidence="6" id="KW-0963">Cytoplasm</keyword>
<dbReference type="InterPro" id="IPR022953">
    <property type="entry name" value="ATP_PFK"/>
</dbReference>
<dbReference type="Proteomes" id="UP000574276">
    <property type="component" value="Unassembled WGS sequence"/>
</dbReference>
<dbReference type="UniPathway" id="UPA00109">
    <property type="reaction ID" value="UER00182"/>
</dbReference>
<organism evidence="8 9">
    <name type="scientific">Variimorphobacter saccharofermentans</name>
    <dbReference type="NCBI Taxonomy" id="2755051"/>
    <lineage>
        <taxon>Bacteria</taxon>
        <taxon>Bacillati</taxon>
        <taxon>Bacillota</taxon>
        <taxon>Clostridia</taxon>
        <taxon>Lachnospirales</taxon>
        <taxon>Lachnospiraceae</taxon>
        <taxon>Variimorphobacter</taxon>
    </lineage>
</organism>
<dbReference type="SUPFAM" id="SSF53784">
    <property type="entry name" value="Phosphofructokinase"/>
    <property type="match status" value="1"/>
</dbReference>
<feature type="binding site" evidence="6">
    <location>
        <begin position="187"/>
        <end position="189"/>
    </location>
    <ligand>
        <name>substrate</name>
    </ligand>
</feature>
<proteinExistence type="inferred from homology"/>
<comment type="cofactor">
    <cofactor evidence="1 6">
        <name>Mg(2+)</name>
        <dbReference type="ChEBI" id="CHEBI:18420"/>
    </cofactor>
</comment>
<comment type="pathway">
    <text evidence="6">Carbohydrate degradation; glycolysis; D-glyceraldehyde 3-phosphate and glycerone phosphate from D-glucose: step 3/4.</text>
</comment>
<reference evidence="8 9" key="1">
    <citation type="submission" date="2020-07" db="EMBL/GenBank/DDBJ databases">
        <title>Characterization and genome sequencing of isolate MD1, a novel member within the family Lachnospiraceae.</title>
        <authorList>
            <person name="Rettenmaier R."/>
            <person name="Di Bello L."/>
            <person name="Zinser C."/>
            <person name="Scheitz K."/>
            <person name="Liebl W."/>
            <person name="Zverlov V."/>
        </authorList>
    </citation>
    <scope>NUCLEOTIDE SEQUENCE [LARGE SCALE GENOMIC DNA]</scope>
    <source>
        <strain evidence="8 9">MD1</strain>
    </source>
</reference>
<gene>
    <name evidence="6" type="primary">pfp</name>
    <name evidence="8" type="ORF">H0486_01260</name>
</gene>
<dbReference type="InterPro" id="IPR050929">
    <property type="entry name" value="PFKA"/>
</dbReference>